<evidence type="ECO:0000256" key="9">
    <source>
        <dbReference type="ARBA" id="ARBA00022989"/>
    </source>
</evidence>
<evidence type="ECO:0000256" key="3">
    <source>
        <dbReference type="ARBA" id="ARBA00005985"/>
    </source>
</evidence>
<feature type="transmembrane region" description="Helical" evidence="12">
    <location>
        <begin position="46"/>
        <end position="72"/>
    </location>
</feature>
<dbReference type="GO" id="GO:0005886">
    <property type="term" value="C:plasma membrane"/>
    <property type="evidence" value="ECO:0007669"/>
    <property type="project" value="TreeGrafter"/>
</dbReference>
<sequence>MTIRKIWHRLQVFSELVAFEHTIFSASFILIAMVVSSNAVNDNGFFGFKVLFLCVIALVSARNFAMAFNRFCDRDIDITNNRTKNRPSVDGRISVISLLAFCILNIIAFVLVSYFINDLAFMLSVPFLIIIGFYSLMKRFSYLAHWVLGLSLGLAPLAGDIAVSGDLHIWTAFLCLGVLFWVAGFDLIYSLQDIEHDKANGLYSVPSRFGLDNALSISRISHILAIFCWAIFLRCSQTYNLAIIGLLLAAIMLVYEHVIVCKDLHNIPKAFFVTNGYLGFVFLFFIILDSVVRF</sequence>
<dbReference type="Proteomes" id="UP000255139">
    <property type="component" value="Unassembled WGS sequence"/>
</dbReference>
<evidence type="ECO:0000256" key="2">
    <source>
        <dbReference type="ARBA" id="ARBA00004141"/>
    </source>
</evidence>
<evidence type="ECO:0000256" key="1">
    <source>
        <dbReference type="ARBA" id="ARBA00001946"/>
    </source>
</evidence>
<keyword evidence="9 12" id="KW-1133">Transmembrane helix</keyword>
<comment type="subcellular location">
    <subcellularLocation>
        <location evidence="2">Membrane</location>
        <topology evidence="2">Multi-pass membrane protein</topology>
    </subcellularLocation>
</comment>
<protein>
    <recommendedName>
        <fullName evidence="11">4-hydroxybenzoate polyprenyltransferase</fullName>
        <ecNumber evidence="11">2.5.1.39</ecNumber>
    </recommendedName>
</protein>
<gene>
    <name evidence="13" type="primary">ubiA</name>
    <name evidence="13" type="ORF">NCTC12714_01467</name>
</gene>
<feature type="transmembrane region" description="Helical" evidence="12">
    <location>
        <begin position="270"/>
        <end position="288"/>
    </location>
</feature>
<dbReference type="Gene3D" id="1.20.120.1780">
    <property type="entry name" value="UbiA prenyltransferase"/>
    <property type="match status" value="1"/>
</dbReference>
<dbReference type="GO" id="GO:0008412">
    <property type="term" value="F:4-hydroxybenzoate polyprenyltransferase activity"/>
    <property type="evidence" value="ECO:0007669"/>
    <property type="project" value="UniProtKB-EC"/>
</dbReference>
<keyword evidence="4" id="KW-1003">Cell membrane</keyword>
<dbReference type="FunFam" id="1.10.357.140:FF:000008">
    <property type="entry name" value="4-hydroxybenzoate octaprenyltransferase"/>
    <property type="match status" value="1"/>
</dbReference>
<evidence type="ECO:0000256" key="10">
    <source>
        <dbReference type="ARBA" id="ARBA00023136"/>
    </source>
</evidence>
<dbReference type="FunFam" id="1.20.120.1780:FF:000001">
    <property type="entry name" value="4-hydroxybenzoate octaprenyltransferase"/>
    <property type="match status" value="1"/>
</dbReference>
<dbReference type="PANTHER" id="PTHR11048:SF28">
    <property type="entry name" value="4-HYDROXYBENZOATE POLYPRENYLTRANSFERASE, MITOCHONDRIAL"/>
    <property type="match status" value="1"/>
</dbReference>
<dbReference type="AlphaFoldDB" id="A0A099TWZ5"/>
<evidence type="ECO:0000256" key="11">
    <source>
        <dbReference type="ARBA" id="ARBA00034524"/>
    </source>
</evidence>
<evidence type="ECO:0000256" key="12">
    <source>
        <dbReference type="SAM" id="Phobius"/>
    </source>
</evidence>
<evidence type="ECO:0000256" key="7">
    <source>
        <dbReference type="ARBA" id="ARBA00022688"/>
    </source>
</evidence>
<dbReference type="PANTHER" id="PTHR11048">
    <property type="entry name" value="PRENYLTRANSFERASES"/>
    <property type="match status" value="1"/>
</dbReference>
<keyword evidence="5" id="KW-0997">Cell inner membrane</keyword>
<keyword evidence="6 13" id="KW-0808">Transferase</keyword>
<evidence type="ECO:0000256" key="8">
    <source>
        <dbReference type="ARBA" id="ARBA00022692"/>
    </source>
</evidence>
<dbReference type="InterPro" id="IPR000537">
    <property type="entry name" value="UbiA_prenyltransferase"/>
</dbReference>
<evidence type="ECO:0000313" key="14">
    <source>
        <dbReference type="Proteomes" id="UP000255139"/>
    </source>
</evidence>
<proteinExistence type="inferred from homology"/>
<keyword evidence="7" id="KW-0831">Ubiquinone biosynthesis</keyword>
<dbReference type="EC" id="2.5.1.39" evidence="11"/>
<feature type="transmembrane region" description="Helical" evidence="12">
    <location>
        <begin position="238"/>
        <end position="258"/>
    </location>
</feature>
<reference evidence="13 14" key="1">
    <citation type="submission" date="2018-06" db="EMBL/GenBank/DDBJ databases">
        <authorList>
            <consortium name="Pathogen Informatics"/>
            <person name="Doyle S."/>
        </authorList>
    </citation>
    <scope>NUCLEOTIDE SEQUENCE [LARGE SCALE GENOMIC DNA]</scope>
    <source>
        <strain evidence="13 14">NCTC12714</strain>
    </source>
</reference>
<feature type="transmembrane region" description="Helical" evidence="12">
    <location>
        <begin position="119"/>
        <end position="136"/>
    </location>
</feature>
<organism evidence="13 14">
    <name type="scientific">Helicobacter muridarum</name>
    <dbReference type="NCBI Taxonomy" id="216"/>
    <lineage>
        <taxon>Bacteria</taxon>
        <taxon>Pseudomonadati</taxon>
        <taxon>Campylobacterota</taxon>
        <taxon>Epsilonproteobacteria</taxon>
        <taxon>Campylobacterales</taxon>
        <taxon>Helicobacteraceae</taxon>
        <taxon>Helicobacter</taxon>
    </lineage>
</organism>
<evidence type="ECO:0000256" key="6">
    <source>
        <dbReference type="ARBA" id="ARBA00022679"/>
    </source>
</evidence>
<dbReference type="CDD" id="cd13959">
    <property type="entry name" value="PT_UbiA_COQ2"/>
    <property type="match status" value="1"/>
</dbReference>
<evidence type="ECO:0000256" key="5">
    <source>
        <dbReference type="ARBA" id="ARBA00022519"/>
    </source>
</evidence>
<keyword evidence="10 12" id="KW-0472">Membrane</keyword>
<evidence type="ECO:0000313" key="13">
    <source>
        <dbReference type="EMBL" id="STQ86656.1"/>
    </source>
</evidence>
<accession>A0A099TWZ5</accession>
<dbReference type="Gene3D" id="1.10.357.140">
    <property type="entry name" value="UbiA prenyltransferase"/>
    <property type="match status" value="1"/>
</dbReference>
<dbReference type="EMBL" id="UGJE01000002">
    <property type="protein sequence ID" value="STQ86656.1"/>
    <property type="molecule type" value="Genomic_DNA"/>
</dbReference>
<name>A0A099TWZ5_9HELI</name>
<feature type="transmembrane region" description="Helical" evidence="12">
    <location>
        <begin position="143"/>
        <end position="163"/>
    </location>
</feature>
<dbReference type="NCBIfam" id="TIGR01475">
    <property type="entry name" value="ubiA_other"/>
    <property type="match status" value="1"/>
</dbReference>
<dbReference type="NCBIfam" id="NF041585">
    <property type="entry name" value="MqnP_Cj_Hp"/>
    <property type="match status" value="1"/>
</dbReference>
<feature type="transmembrane region" description="Helical" evidence="12">
    <location>
        <begin position="169"/>
        <end position="189"/>
    </location>
</feature>
<dbReference type="InterPro" id="IPR006371">
    <property type="entry name" value="Polyprenyltransferase_UbiA-li"/>
</dbReference>
<keyword evidence="8 12" id="KW-0812">Transmembrane</keyword>
<evidence type="ECO:0000256" key="4">
    <source>
        <dbReference type="ARBA" id="ARBA00022475"/>
    </source>
</evidence>
<dbReference type="NCBIfam" id="NF009515">
    <property type="entry name" value="PRK12874.1"/>
    <property type="match status" value="1"/>
</dbReference>
<comment type="cofactor">
    <cofactor evidence="1">
        <name>Mg(2+)</name>
        <dbReference type="ChEBI" id="CHEBI:18420"/>
    </cofactor>
</comment>
<comment type="similarity">
    <text evidence="3">Belongs to the UbiA prenyltransferase family.</text>
</comment>
<dbReference type="InterPro" id="IPR039653">
    <property type="entry name" value="Prenyltransferase"/>
</dbReference>
<feature type="transmembrane region" description="Helical" evidence="12">
    <location>
        <begin position="93"/>
        <end position="113"/>
    </location>
</feature>
<feature type="transmembrane region" description="Helical" evidence="12">
    <location>
        <begin position="12"/>
        <end position="34"/>
    </location>
</feature>
<dbReference type="Pfam" id="PF01040">
    <property type="entry name" value="UbiA"/>
    <property type="match status" value="1"/>
</dbReference>
<dbReference type="GO" id="GO:0006744">
    <property type="term" value="P:ubiquinone biosynthetic process"/>
    <property type="evidence" value="ECO:0007669"/>
    <property type="project" value="UniProtKB-KW"/>
</dbReference>
<dbReference type="InterPro" id="IPR044878">
    <property type="entry name" value="UbiA_sf"/>
</dbReference>
<dbReference type="RefSeq" id="WP_034557823.1">
    <property type="nucleotide sequence ID" value="NZ_FZML01000003.1"/>
</dbReference>
<keyword evidence="14" id="KW-1185">Reference proteome</keyword>